<feature type="domain" description="Solute-binding protein family 5" evidence="4">
    <location>
        <begin position="58"/>
        <end position="431"/>
    </location>
</feature>
<dbReference type="GO" id="GO:0015833">
    <property type="term" value="P:peptide transport"/>
    <property type="evidence" value="ECO:0007669"/>
    <property type="project" value="TreeGrafter"/>
</dbReference>
<dbReference type="KEGG" id="boz:DBV39_11465"/>
<dbReference type="GO" id="GO:1904680">
    <property type="term" value="F:peptide transmembrane transporter activity"/>
    <property type="evidence" value="ECO:0007669"/>
    <property type="project" value="TreeGrafter"/>
</dbReference>
<dbReference type="Gene3D" id="3.10.105.10">
    <property type="entry name" value="Dipeptide-binding Protein, Domain 3"/>
    <property type="match status" value="1"/>
</dbReference>
<dbReference type="Pfam" id="PF00496">
    <property type="entry name" value="SBP_bac_5"/>
    <property type="match status" value="1"/>
</dbReference>
<dbReference type="EMBL" id="CP028901">
    <property type="protein sequence ID" value="AWB35785.1"/>
    <property type="molecule type" value="Genomic_DNA"/>
</dbReference>
<evidence type="ECO:0000313" key="6">
    <source>
        <dbReference type="Proteomes" id="UP000244571"/>
    </source>
</evidence>
<evidence type="ECO:0000256" key="3">
    <source>
        <dbReference type="ARBA" id="ARBA00022729"/>
    </source>
</evidence>
<evidence type="ECO:0000256" key="2">
    <source>
        <dbReference type="ARBA" id="ARBA00022448"/>
    </source>
</evidence>
<dbReference type="SUPFAM" id="SSF53850">
    <property type="entry name" value="Periplasmic binding protein-like II"/>
    <property type="match status" value="1"/>
</dbReference>
<dbReference type="GO" id="GO:0030288">
    <property type="term" value="C:outer membrane-bounded periplasmic space"/>
    <property type="evidence" value="ECO:0007669"/>
    <property type="project" value="UniProtKB-ARBA"/>
</dbReference>
<dbReference type="PANTHER" id="PTHR30290:SF9">
    <property type="entry name" value="OLIGOPEPTIDE-BINDING PROTEIN APPA"/>
    <property type="match status" value="1"/>
</dbReference>
<dbReference type="Proteomes" id="UP000244571">
    <property type="component" value="Chromosome"/>
</dbReference>
<sequence>MACAMALGASAANAKDLSIGLGSEPSSIDPHYHNLAPNNALVRQVYEPLIAQGPSQELLPGLAESWKPINDTTWEFKIRENAKFANGDQVTVDDVIATMERVPNVPRSPASFAQFLTGMSFEKVDDRTLHVKTQTPAPLVPNMVSVIAIVSEECAKNMSTEDFNAVKCDGGSGPYQFTEFKPGDRTVMKKNPNYWGPAPEWDTVTYRYLTNGPTRVAALLSGDVDVIENVPPTDIATLKANDDIAISDTLSNRVIYLHMDQFRENSPFITAKDGSPIKNPLTDQRVRQALSMAINRPAIAERIMDGAAVPAEQVLAKNFFGTSKKLEPTPYDLNAARKLLADAGYKDGFKLKMHGPAGRYTNDTQILEAVAQMFTRLGLDVEIETMPPSNFFTRASTGDNGQPEFSLILAGWGAGTGETSGSLRSLMGTFDKSKGSGAANRGRYSNPDLDAKLNEALKAVDDEKRAALLAEASEIGFTDLGIIPIHYQTNVWASKNNIDVQARADEYSVAAGMKSK</sequence>
<gene>
    <name evidence="5" type="ORF">DBV39_11465</name>
</gene>
<dbReference type="OrthoDB" id="9801799at2"/>
<keyword evidence="3" id="KW-0732">Signal</keyword>
<keyword evidence="2" id="KW-0813">Transport</keyword>
<comment type="similarity">
    <text evidence="1">Belongs to the bacterial solute-binding protein 5 family.</text>
</comment>
<dbReference type="InterPro" id="IPR023765">
    <property type="entry name" value="SBP_5_CS"/>
</dbReference>
<dbReference type="PROSITE" id="PS01040">
    <property type="entry name" value="SBP_BACTERIAL_5"/>
    <property type="match status" value="1"/>
</dbReference>
<dbReference type="InterPro" id="IPR030678">
    <property type="entry name" value="Peptide/Ni-bd"/>
</dbReference>
<dbReference type="GO" id="GO:0043190">
    <property type="term" value="C:ATP-binding cassette (ABC) transporter complex"/>
    <property type="evidence" value="ECO:0007669"/>
    <property type="project" value="InterPro"/>
</dbReference>
<name>A0A2R4XPS7_9BURK</name>
<evidence type="ECO:0000259" key="4">
    <source>
        <dbReference type="Pfam" id="PF00496"/>
    </source>
</evidence>
<dbReference type="InterPro" id="IPR000914">
    <property type="entry name" value="SBP_5_dom"/>
</dbReference>
<evidence type="ECO:0000313" key="5">
    <source>
        <dbReference type="EMBL" id="AWB35785.1"/>
    </source>
</evidence>
<protein>
    <submittedName>
        <fullName evidence="5">ABC transporter substrate-binding protein</fullName>
    </submittedName>
</protein>
<dbReference type="AlphaFoldDB" id="A0A2R4XPS7"/>
<reference evidence="5 6" key="1">
    <citation type="submission" date="2018-04" db="EMBL/GenBank/DDBJ databases">
        <title>Bordetella sp. HZ20 isolated from seawater.</title>
        <authorList>
            <person name="Sun C."/>
        </authorList>
    </citation>
    <scope>NUCLEOTIDE SEQUENCE [LARGE SCALE GENOMIC DNA]</scope>
    <source>
        <strain evidence="5 6">HZ20</strain>
    </source>
</reference>
<dbReference type="CDD" id="cd08498">
    <property type="entry name" value="PBP2_NikA_DppA_OppA_like_2"/>
    <property type="match status" value="1"/>
</dbReference>
<proteinExistence type="inferred from homology"/>
<keyword evidence="6" id="KW-1185">Reference proteome</keyword>
<evidence type="ECO:0000256" key="1">
    <source>
        <dbReference type="ARBA" id="ARBA00005695"/>
    </source>
</evidence>
<dbReference type="InterPro" id="IPR039424">
    <property type="entry name" value="SBP_5"/>
</dbReference>
<organism evidence="5 6">
    <name type="scientific">Orrella marina</name>
    <dbReference type="NCBI Taxonomy" id="2163011"/>
    <lineage>
        <taxon>Bacteria</taxon>
        <taxon>Pseudomonadati</taxon>
        <taxon>Pseudomonadota</taxon>
        <taxon>Betaproteobacteria</taxon>
        <taxon>Burkholderiales</taxon>
        <taxon>Alcaligenaceae</taxon>
        <taxon>Orrella</taxon>
    </lineage>
</organism>
<dbReference type="PIRSF" id="PIRSF002741">
    <property type="entry name" value="MppA"/>
    <property type="match status" value="1"/>
</dbReference>
<dbReference type="Gene3D" id="3.90.76.10">
    <property type="entry name" value="Dipeptide-binding Protein, Domain 1"/>
    <property type="match status" value="1"/>
</dbReference>
<dbReference type="PANTHER" id="PTHR30290">
    <property type="entry name" value="PERIPLASMIC BINDING COMPONENT OF ABC TRANSPORTER"/>
    <property type="match status" value="1"/>
</dbReference>
<dbReference type="Gene3D" id="3.40.190.10">
    <property type="entry name" value="Periplasmic binding protein-like II"/>
    <property type="match status" value="1"/>
</dbReference>
<accession>A0A2R4XPS7</accession>